<evidence type="ECO:0000313" key="2">
    <source>
        <dbReference type="EMBL" id="QHT90268.1"/>
    </source>
</evidence>
<reference evidence="2" key="1">
    <citation type="journal article" date="2020" name="Nature">
        <title>Giant virus diversity and host interactions through global metagenomics.</title>
        <authorList>
            <person name="Schulz F."/>
            <person name="Roux S."/>
            <person name="Paez-Espino D."/>
            <person name="Jungbluth S."/>
            <person name="Walsh D.A."/>
            <person name="Denef V.J."/>
            <person name="McMahon K.D."/>
            <person name="Konstantinidis K.T."/>
            <person name="Eloe-Fadrosh E.A."/>
            <person name="Kyrpides N.C."/>
            <person name="Woyke T."/>
        </authorList>
    </citation>
    <scope>NUCLEOTIDE SEQUENCE</scope>
    <source>
        <strain evidence="2">GVMAG-M-3300023184-68</strain>
    </source>
</reference>
<dbReference type="SUPFAM" id="SSF53448">
    <property type="entry name" value="Nucleotide-diphospho-sugar transferases"/>
    <property type="match status" value="1"/>
</dbReference>
<dbReference type="PROSITE" id="PS50005">
    <property type="entry name" value="TPR"/>
    <property type="match status" value="1"/>
</dbReference>
<dbReference type="Pfam" id="PF00535">
    <property type="entry name" value="Glycos_transf_2"/>
    <property type="match status" value="1"/>
</dbReference>
<dbReference type="PANTHER" id="PTHR43630:SF2">
    <property type="entry name" value="GLYCOSYLTRANSFERASE"/>
    <property type="match status" value="1"/>
</dbReference>
<evidence type="ECO:0000259" key="1">
    <source>
        <dbReference type="Pfam" id="PF00535"/>
    </source>
</evidence>
<dbReference type="InterPro" id="IPR011990">
    <property type="entry name" value="TPR-like_helical_dom_sf"/>
</dbReference>
<proteinExistence type="predicted"/>
<dbReference type="AlphaFoldDB" id="A0A6C0IB64"/>
<dbReference type="InterPro" id="IPR001173">
    <property type="entry name" value="Glyco_trans_2-like"/>
</dbReference>
<accession>A0A6C0IB64</accession>
<dbReference type="SMART" id="SM00028">
    <property type="entry name" value="TPR"/>
    <property type="match status" value="2"/>
</dbReference>
<dbReference type="Pfam" id="PF13181">
    <property type="entry name" value="TPR_8"/>
    <property type="match status" value="2"/>
</dbReference>
<dbReference type="InterPro" id="IPR029044">
    <property type="entry name" value="Nucleotide-diphossugar_trans"/>
</dbReference>
<dbReference type="InterPro" id="IPR019734">
    <property type="entry name" value="TPR_rpt"/>
</dbReference>
<dbReference type="Gene3D" id="3.90.550.10">
    <property type="entry name" value="Spore Coat Polysaccharide Biosynthesis Protein SpsA, Chain A"/>
    <property type="match status" value="1"/>
</dbReference>
<protein>
    <recommendedName>
        <fullName evidence="1">Glycosyltransferase 2-like domain-containing protein</fullName>
    </recommendedName>
</protein>
<dbReference type="EMBL" id="MN740153">
    <property type="protein sequence ID" value="QHT90268.1"/>
    <property type="molecule type" value="Genomic_DNA"/>
</dbReference>
<dbReference type="Gene3D" id="1.25.40.10">
    <property type="entry name" value="Tetratricopeptide repeat domain"/>
    <property type="match status" value="1"/>
</dbReference>
<dbReference type="PANTHER" id="PTHR43630">
    <property type="entry name" value="POLY-BETA-1,6-N-ACETYL-D-GLUCOSAMINE SYNTHASE"/>
    <property type="match status" value="1"/>
</dbReference>
<dbReference type="SUPFAM" id="SSF48452">
    <property type="entry name" value="TPR-like"/>
    <property type="match status" value="1"/>
</dbReference>
<organism evidence="2">
    <name type="scientific">viral metagenome</name>
    <dbReference type="NCBI Taxonomy" id="1070528"/>
    <lineage>
        <taxon>unclassified sequences</taxon>
        <taxon>metagenomes</taxon>
        <taxon>organismal metagenomes</taxon>
    </lineage>
</organism>
<feature type="domain" description="Glycosyltransferase 2-like" evidence="1">
    <location>
        <begin position="1"/>
        <end position="91"/>
    </location>
</feature>
<name>A0A6C0IB64_9ZZZZ</name>
<sequence length="706" mass="82705">MIVKNESKVIMRLLESVAPVIDSFCICDTGSTDDTVEIIQSFFKSKQIPGKIVNEPFKDFGHNRTVALQAAATLPTSIAEYVLLMDADMVLWRHPDYSIEEFKSKLIRFNAFYLYQGSETFKYKNTRIVKNYSGFTYWGVTHEYVNVPEGMNIIYEYFDPKQVFIQDIGDGGSKGDKYERDIRLLTQGLVDNPNNDRYTFYLANSYRDKGDNDKAIEYYRKRIEIGGWIEEIWQSYYSIGRCYRNMGKHADAIIAWLDAYHIFPNRIENLYEIINHYRVAGKNTLAHHFYLLAEESRQKYPERDHLFTLMDIYEYKLDYEMSIIGYYCNKSDQDLPLACMKTITHKSVTDGIFRNVLSNYKFYTTNIAEYALPIHEKNQKALQEIGRTLLKPFLGDFVSSTPSLCWDAKNGDLVVCVRYVNYKINDKGEYKNGNEIITKNIIARFKNVTSDPKTVWTKQEEEYELKYDTQYNGRYVGLEDVRLFSYDKERGQGDGRGRIIYNANRGFDEATPPSTHPNSRMAVEHGWIVQDSTVNSKILQYNHQRTTEKNWVLFGGTNDVDIPNTIKLKGVYSWGPLVIGTICPNMGKFTETHRFDNVPYFFKDVRCSTCGVTIGNEIWFIGHIVSYEDRRYYYHIMLVLDANTYEIKKYTKLWRFEKEQKVEYTLGFVHFPDSNRFLIGYSTMDRETKFLMISKHIFDDMMILIQ</sequence>